<sequence length="426" mass="46421">MAKYRTHAEHLWLVLLCVLLGGIKCGDVVLTKSVGSVHNTPGKSALATNIGNAFVRSLTNAIPALKSLPNLADLKTGGGMKTFGIPMDPQLSAALEEFSAPLVRFAHGGQPLESDIRQILQSIPALIVNVPGFGDVDVKQLDPSVVSYILRGGQIPGIPKEATDALLRGYMLKMVKAAEAASKGTITPEQQKFLPPLDQLPAELVNKAMSGINLPGLSGEQTDIIKLYYLQPRKPHTDTNVVPAADLPGANIGAELLKILPKNYNISKIPIEVIQKIAQGEIPDLRLLPLDLQDHIRANAEKIITAIARTNTKNLTIDDLLAKLPTFQRANLETFDAYELTEIKHELQQAELEAERVRKVQLYTCVALSILAVITFVVLGGLYVYMKRRIPNHTSYHPGSPNALKATPNQKRHRILSSTRIAKVDN</sequence>
<organism evidence="3 4">
    <name type="scientific">Mesorhabditis spiculigera</name>
    <dbReference type="NCBI Taxonomy" id="96644"/>
    <lineage>
        <taxon>Eukaryota</taxon>
        <taxon>Metazoa</taxon>
        <taxon>Ecdysozoa</taxon>
        <taxon>Nematoda</taxon>
        <taxon>Chromadorea</taxon>
        <taxon>Rhabditida</taxon>
        <taxon>Rhabditina</taxon>
        <taxon>Rhabditomorpha</taxon>
        <taxon>Rhabditoidea</taxon>
        <taxon>Rhabditidae</taxon>
        <taxon>Mesorhabditinae</taxon>
        <taxon>Mesorhabditis</taxon>
    </lineage>
</organism>
<name>A0AA36DKM4_9BILA</name>
<dbReference type="EMBL" id="CATQJA010002710">
    <property type="protein sequence ID" value="CAJ0587791.1"/>
    <property type="molecule type" value="Genomic_DNA"/>
</dbReference>
<keyword evidence="1" id="KW-0812">Transmembrane</keyword>
<keyword evidence="1" id="KW-0472">Membrane</keyword>
<dbReference type="AlphaFoldDB" id="A0AA36DKM4"/>
<evidence type="ECO:0000256" key="1">
    <source>
        <dbReference type="SAM" id="Phobius"/>
    </source>
</evidence>
<gene>
    <name evidence="3" type="ORF">MSPICULIGERA_LOCUS25745</name>
</gene>
<reference evidence="3" key="1">
    <citation type="submission" date="2023-06" db="EMBL/GenBank/DDBJ databases">
        <authorList>
            <person name="Delattre M."/>
        </authorList>
    </citation>
    <scope>NUCLEOTIDE SEQUENCE</scope>
    <source>
        <strain evidence="3">AF72</strain>
    </source>
</reference>
<proteinExistence type="predicted"/>
<protein>
    <submittedName>
        <fullName evidence="3">Uncharacterized protein</fullName>
    </submittedName>
</protein>
<feature type="non-terminal residue" evidence="3">
    <location>
        <position position="1"/>
    </location>
</feature>
<comment type="caution">
    <text evidence="3">The sequence shown here is derived from an EMBL/GenBank/DDBJ whole genome shotgun (WGS) entry which is preliminary data.</text>
</comment>
<evidence type="ECO:0000313" key="4">
    <source>
        <dbReference type="Proteomes" id="UP001177023"/>
    </source>
</evidence>
<accession>A0AA36DKM4</accession>
<evidence type="ECO:0000313" key="3">
    <source>
        <dbReference type="EMBL" id="CAJ0587791.1"/>
    </source>
</evidence>
<keyword evidence="1" id="KW-1133">Transmembrane helix</keyword>
<keyword evidence="2" id="KW-0732">Signal</keyword>
<keyword evidence="4" id="KW-1185">Reference proteome</keyword>
<evidence type="ECO:0000256" key="2">
    <source>
        <dbReference type="SAM" id="SignalP"/>
    </source>
</evidence>
<dbReference type="Proteomes" id="UP001177023">
    <property type="component" value="Unassembled WGS sequence"/>
</dbReference>
<feature type="transmembrane region" description="Helical" evidence="1">
    <location>
        <begin position="360"/>
        <end position="385"/>
    </location>
</feature>
<feature type="chain" id="PRO_5041226748" evidence="2">
    <location>
        <begin position="26"/>
        <end position="426"/>
    </location>
</feature>
<feature type="signal peptide" evidence="2">
    <location>
        <begin position="1"/>
        <end position="25"/>
    </location>
</feature>